<keyword evidence="7" id="KW-0325">Glycoprotein</keyword>
<dbReference type="EMBL" id="KZ451895">
    <property type="protein sequence ID" value="PKA65340.1"/>
    <property type="molecule type" value="Genomic_DNA"/>
</dbReference>
<name>A0A2I0BC22_9ASPA</name>
<dbReference type="AlphaFoldDB" id="A0A2I0BC22"/>
<evidence type="ECO:0000256" key="7">
    <source>
        <dbReference type="ARBA" id="ARBA00023180"/>
    </source>
</evidence>
<dbReference type="OrthoDB" id="676979at2759"/>
<keyword evidence="5" id="KW-0677">Repeat</keyword>
<accession>A0A2I0BC22</accession>
<dbReference type="SMART" id="SM00369">
    <property type="entry name" value="LRR_TYP"/>
    <property type="match status" value="6"/>
</dbReference>
<evidence type="ECO:0000256" key="1">
    <source>
        <dbReference type="ARBA" id="ARBA00004236"/>
    </source>
</evidence>
<dbReference type="GO" id="GO:0051707">
    <property type="term" value="P:response to other organism"/>
    <property type="evidence" value="ECO:0007669"/>
    <property type="project" value="UniProtKB-ARBA"/>
</dbReference>
<dbReference type="STRING" id="1088818.A0A2I0BC22"/>
<keyword evidence="4 8" id="KW-0732">Signal</keyword>
<organism evidence="9 10">
    <name type="scientific">Apostasia shenzhenica</name>
    <dbReference type="NCBI Taxonomy" id="1088818"/>
    <lineage>
        <taxon>Eukaryota</taxon>
        <taxon>Viridiplantae</taxon>
        <taxon>Streptophyta</taxon>
        <taxon>Embryophyta</taxon>
        <taxon>Tracheophyta</taxon>
        <taxon>Spermatophyta</taxon>
        <taxon>Magnoliopsida</taxon>
        <taxon>Liliopsida</taxon>
        <taxon>Asparagales</taxon>
        <taxon>Orchidaceae</taxon>
        <taxon>Apostasioideae</taxon>
        <taxon>Apostasia</taxon>
    </lineage>
</organism>
<dbReference type="PRINTS" id="PR00019">
    <property type="entry name" value="LEURICHRPT"/>
</dbReference>
<keyword evidence="6" id="KW-0472">Membrane</keyword>
<protein>
    <submittedName>
        <fullName evidence="9">Protein too many mouths</fullName>
        <ecNumber evidence="9">2.7.11.1</ecNumber>
    </submittedName>
</protein>
<evidence type="ECO:0000256" key="8">
    <source>
        <dbReference type="SAM" id="SignalP"/>
    </source>
</evidence>
<comment type="subcellular location">
    <subcellularLocation>
        <location evidence="1">Cell membrane</location>
    </subcellularLocation>
</comment>
<dbReference type="GO" id="GO:0005886">
    <property type="term" value="C:plasma membrane"/>
    <property type="evidence" value="ECO:0007669"/>
    <property type="project" value="UniProtKB-SubCell"/>
</dbReference>
<dbReference type="PANTHER" id="PTHR47988">
    <property type="entry name" value="SOMATIC EMBRYOGENESIS RECEPTOR KINASE 1"/>
    <property type="match status" value="1"/>
</dbReference>
<dbReference type="InterPro" id="IPR001611">
    <property type="entry name" value="Leu-rich_rpt"/>
</dbReference>
<dbReference type="FunFam" id="3.80.10.10:FF:000299">
    <property type="entry name" value="Piriformospora indica-insensitive protein 2"/>
    <property type="match status" value="1"/>
</dbReference>
<sequence>MPLPPHNLLLLPLILLPLTFASPNANAMEGSETETLFSIMSSMSSDRDWRSYAPDPCSPGSSWPGIECKPGPNGRLHVTKLIFGTPPNPTCKASATFPSQIFDLPFLQSAHFFSCFKSKKTTLFFPRSSLSSPLQQLSLRANPSLIGAIPPQIAFLKSLQVLTLSQNHLHGEIPESISSLSSLIHLDLSYNSLNGRIPPQMGKMTGLIDLDLSYNSLTGLIPPSIGEMGSLQKLDLSSNSLWGSIPQSFGKLKMLTFLALSDNRLNGFPHIGLEKLQSLQYLIIDSNPMFTPLPPELGELPRLQELRLANSGYSGAIPRSFTRLRNLTTLSLGNNHLSGEIPQGLGGLSKMYHLNLSRNMLTGVVPFSDEFLRRLGRNLDLSGNPGLCLNGTGGLEGILGVGVCGKSSSSSSSDVEQPLDGSRKGASSLGDRMSYWGFGIVGFSAMYCLCLL</sequence>
<dbReference type="FunFam" id="3.80.10.10:FF:000269">
    <property type="entry name" value="Piriformospora indica-insensitive protein 2"/>
    <property type="match status" value="1"/>
</dbReference>
<dbReference type="InterPro" id="IPR032675">
    <property type="entry name" value="LRR_dom_sf"/>
</dbReference>
<evidence type="ECO:0000313" key="9">
    <source>
        <dbReference type="EMBL" id="PKA65340.1"/>
    </source>
</evidence>
<evidence type="ECO:0000256" key="5">
    <source>
        <dbReference type="ARBA" id="ARBA00022737"/>
    </source>
</evidence>
<keyword evidence="2" id="KW-1003">Cell membrane</keyword>
<dbReference type="InterPro" id="IPR003591">
    <property type="entry name" value="Leu-rich_rpt_typical-subtyp"/>
</dbReference>
<feature type="chain" id="PRO_5014193114" evidence="8">
    <location>
        <begin position="22"/>
        <end position="452"/>
    </location>
</feature>
<dbReference type="Pfam" id="PF13855">
    <property type="entry name" value="LRR_8"/>
    <property type="match status" value="3"/>
</dbReference>
<evidence type="ECO:0000256" key="3">
    <source>
        <dbReference type="ARBA" id="ARBA00022614"/>
    </source>
</evidence>
<keyword evidence="9" id="KW-0808">Transferase</keyword>
<dbReference type="Proteomes" id="UP000236161">
    <property type="component" value="Unassembled WGS sequence"/>
</dbReference>
<dbReference type="GO" id="GO:0004674">
    <property type="term" value="F:protein serine/threonine kinase activity"/>
    <property type="evidence" value="ECO:0007669"/>
    <property type="project" value="UniProtKB-EC"/>
</dbReference>
<evidence type="ECO:0000256" key="6">
    <source>
        <dbReference type="ARBA" id="ARBA00023136"/>
    </source>
</evidence>
<evidence type="ECO:0000313" key="10">
    <source>
        <dbReference type="Proteomes" id="UP000236161"/>
    </source>
</evidence>
<dbReference type="Pfam" id="PF00560">
    <property type="entry name" value="LRR_1"/>
    <property type="match status" value="1"/>
</dbReference>
<evidence type="ECO:0000256" key="4">
    <source>
        <dbReference type="ARBA" id="ARBA00022729"/>
    </source>
</evidence>
<proteinExistence type="predicted"/>
<reference evidence="9 10" key="1">
    <citation type="journal article" date="2017" name="Nature">
        <title>The Apostasia genome and the evolution of orchids.</title>
        <authorList>
            <person name="Zhang G.Q."/>
            <person name="Liu K.W."/>
            <person name="Li Z."/>
            <person name="Lohaus R."/>
            <person name="Hsiao Y.Y."/>
            <person name="Niu S.C."/>
            <person name="Wang J.Y."/>
            <person name="Lin Y.C."/>
            <person name="Xu Q."/>
            <person name="Chen L.J."/>
            <person name="Yoshida K."/>
            <person name="Fujiwara S."/>
            <person name="Wang Z.W."/>
            <person name="Zhang Y.Q."/>
            <person name="Mitsuda N."/>
            <person name="Wang M."/>
            <person name="Liu G.H."/>
            <person name="Pecoraro L."/>
            <person name="Huang H.X."/>
            <person name="Xiao X.J."/>
            <person name="Lin M."/>
            <person name="Wu X.Y."/>
            <person name="Wu W.L."/>
            <person name="Chen Y.Y."/>
            <person name="Chang S.B."/>
            <person name="Sakamoto S."/>
            <person name="Ohme-Takagi M."/>
            <person name="Yagi M."/>
            <person name="Zeng S.J."/>
            <person name="Shen C.Y."/>
            <person name="Yeh C.M."/>
            <person name="Luo Y.B."/>
            <person name="Tsai W.C."/>
            <person name="Van de Peer Y."/>
            <person name="Liu Z.J."/>
        </authorList>
    </citation>
    <scope>NUCLEOTIDE SEQUENCE [LARGE SCALE GENOMIC DNA]</scope>
    <source>
        <strain evidence="10">cv. Shenzhen</strain>
        <tissue evidence="9">Stem</tissue>
    </source>
</reference>
<dbReference type="EC" id="2.7.11.1" evidence="9"/>
<keyword evidence="3" id="KW-0433">Leucine-rich repeat</keyword>
<dbReference type="SUPFAM" id="SSF52058">
    <property type="entry name" value="L domain-like"/>
    <property type="match status" value="1"/>
</dbReference>
<gene>
    <name evidence="9" type="primary">TMM</name>
    <name evidence="9" type="ORF">AXF42_Ash005673</name>
</gene>
<feature type="signal peptide" evidence="8">
    <location>
        <begin position="1"/>
        <end position="21"/>
    </location>
</feature>
<dbReference type="FunFam" id="3.80.10.10:FF:000041">
    <property type="entry name" value="LRR receptor-like serine/threonine-protein kinase ERECTA"/>
    <property type="match status" value="1"/>
</dbReference>
<keyword evidence="10" id="KW-1185">Reference proteome</keyword>
<evidence type="ECO:0000256" key="2">
    <source>
        <dbReference type="ARBA" id="ARBA00022475"/>
    </source>
</evidence>
<dbReference type="Gene3D" id="3.80.10.10">
    <property type="entry name" value="Ribonuclease Inhibitor"/>
    <property type="match status" value="3"/>
</dbReference>